<reference evidence="2 3" key="1">
    <citation type="submission" date="2019-03" db="EMBL/GenBank/DDBJ databases">
        <title>Freshwater and sediment microbial communities from various areas in North America, analyzing microbe dynamics in response to fracking.</title>
        <authorList>
            <person name="Lamendella R."/>
        </authorList>
    </citation>
    <scope>NUCLEOTIDE SEQUENCE [LARGE SCALE GENOMIC DNA]</scope>
    <source>
        <strain evidence="2 3">18_TX</strain>
    </source>
</reference>
<evidence type="ECO:0000313" key="2">
    <source>
        <dbReference type="EMBL" id="TDP39016.1"/>
    </source>
</evidence>
<keyword evidence="1" id="KW-0732">Signal</keyword>
<evidence type="ECO:0000313" key="3">
    <source>
        <dbReference type="Proteomes" id="UP000295531"/>
    </source>
</evidence>
<dbReference type="GO" id="GO:0008237">
    <property type="term" value="F:metallopeptidase activity"/>
    <property type="evidence" value="ECO:0007669"/>
    <property type="project" value="InterPro"/>
</dbReference>
<dbReference type="AlphaFoldDB" id="A0A4R6PME0"/>
<organism evidence="2 3">
    <name type="scientific">Idiomarina aquatica</name>
    <dbReference type="NCBI Taxonomy" id="1327752"/>
    <lineage>
        <taxon>Bacteria</taxon>
        <taxon>Pseudomonadati</taxon>
        <taxon>Pseudomonadota</taxon>
        <taxon>Gammaproteobacteria</taxon>
        <taxon>Alteromonadales</taxon>
        <taxon>Idiomarinaceae</taxon>
        <taxon>Idiomarina</taxon>
    </lineage>
</organism>
<keyword evidence="3" id="KW-1185">Reference proteome</keyword>
<feature type="chain" id="PRO_5020457243" evidence="1">
    <location>
        <begin position="21"/>
        <end position="372"/>
    </location>
</feature>
<dbReference type="OrthoDB" id="6313889at2"/>
<dbReference type="Gene3D" id="3.40.390.10">
    <property type="entry name" value="Collagenase (Catalytic Domain)"/>
    <property type="match status" value="1"/>
</dbReference>
<feature type="signal peptide" evidence="1">
    <location>
        <begin position="1"/>
        <end position="20"/>
    </location>
</feature>
<dbReference type="InterPro" id="IPR024079">
    <property type="entry name" value="MetalloPept_cat_dom_sf"/>
</dbReference>
<dbReference type="InterPro" id="IPR011990">
    <property type="entry name" value="TPR-like_helical_dom_sf"/>
</dbReference>
<gene>
    <name evidence="2" type="ORF">DEU29_104123</name>
</gene>
<sequence length="372" mass="42471">MTRLLLAALLVLTLTGSARPTESQQRWYEAFAGQPEAQNQLARSFWLQHQKSNALYWWQRAAKAGSVSAVNRLLEYFPGNRQQWLKLGVEQGSALAIKQLARYQLTDAQVNWQDWQRRWWQAEYKSALQPEFGDIAALQGQPTVCTEQVTVTGASHADKARYLALLQQLKQLPLPTSQWCFNWQTQPQLSCQSADGIARAQCDVDTTGRTIILAGQGKASSSTNRITLTQSSQRKVLAHELGHWLGLADEYAMSRPLAEQFCRGDYNFDARNLVITRQQIMSKAELKSLWQRLPWRDAVKDWRQLGVKRDNDSWQLGSQQQSVGLYKAATCDYLPGYYAWKPVAEITAMERHQSDHWPALYIKLINQNLMAN</sequence>
<comment type="caution">
    <text evidence="2">The sequence shown here is derived from an EMBL/GenBank/DDBJ whole genome shotgun (WGS) entry which is preliminary data.</text>
</comment>
<accession>A0A4R6PME0</accession>
<proteinExistence type="predicted"/>
<dbReference type="Gene3D" id="1.25.40.10">
    <property type="entry name" value="Tetratricopeptide repeat domain"/>
    <property type="match status" value="1"/>
</dbReference>
<protein>
    <submittedName>
        <fullName evidence="2">IgA peptidase M64</fullName>
    </submittedName>
</protein>
<dbReference type="SUPFAM" id="SSF55486">
    <property type="entry name" value="Metalloproteases ('zincins'), catalytic domain"/>
    <property type="match status" value="1"/>
</dbReference>
<dbReference type="Proteomes" id="UP000295531">
    <property type="component" value="Unassembled WGS sequence"/>
</dbReference>
<evidence type="ECO:0000256" key="1">
    <source>
        <dbReference type="SAM" id="SignalP"/>
    </source>
</evidence>
<dbReference type="EMBL" id="SNXI01000004">
    <property type="protein sequence ID" value="TDP39016.1"/>
    <property type="molecule type" value="Genomic_DNA"/>
</dbReference>
<dbReference type="RefSeq" id="WP_133539121.1">
    <property type="nucleotide sequence ID" value="NZ_SNXI01000004.1"/>
</dbReference>
<name>A0A4R6PME0_9GAMM</name>